<comment type="catalytic activity">
    <reaction evidence="5">
        <text>a 3,4-dihydroxy-5-(all-trans-polyprenyl)benzoate + S-adenosyl-L-methionine = a 4-hydroxy-3-methoxy-5-(all-trans-polyprenyl)benzoate + S-adenosyl-L-homocysteine + H(+)</text>
        <dbReference type="Rhea" id="RHEA:44452"/>
        <dbReference type="Rhea" id="RHEA-COMP:10930"/>
        <dbReference type="Rhea" id="RHEA-COMP:10931"/>
        <dbReference type="ChEBI" id="CHEBI:15378"/>
        <dbReference type="ChEBI" id="CHEBI:57856"/>
        <dbReference type="ChEBI" id="CHEBI:59789"/>
        <dbReference type="ChEBI" id="CHEBI:64694"/>
        <dbReference type="ChEBI" id="CHEBI:84443"/>
        <dbReference type="EC" id="2.1.1.114"/>
    </reaction>
</comment>
<accession>A0A485LLU7</accession>
<keyword evidence="2 5" id="KW-0808">Transferase</keyword>
<comment type="pathway">
    <text evidence="5">Cofactor biosynthesis; ubiquinone biosynthesis.</text>
</comment>
<evidence type="ECO:0000256" key="4">
    <source>
        <dbReference type="ARBA" id="ARBA00022691"/>
    </source>
</evidence>
<name>A0A485LLU7_9STRA</name>
<keyword evidence="5" id="KW-0460">Magnesium</keyword>
<dbReference type="Gene3D" id="3.40.50.150">
    <property type="entry name" value="Vaccinia Virus protein VP39"/>
    <property type="match status" value="1"/>
</dbReference>
<organism evidence="8 9">
    <name type="scientific">Aphanomyces stellatus</name>
    <dbReference type="NCBI Taxonomy" id="120398"/>
    <lineage>
        <taxon>Eukaryota</taxon>
        <taxon>Sar</taxon>
        <taxon>Stramenopiles</taxon>
        <taxon>Oomycota</taxon>
        <taxon>Saprolegniomycetes</taxon>
        <taxon>Saprolegniales</taxon>
        <taxon>Verrucalvaceae</taxon>
        <taxon>Aphanomyces</taxon>
    </lineage>
</organism>
<keyword evidence="1 5" id="KW-0489">Methyltransferase</keyword>
<evidence type="ECO:0000313" key="9">
    <source>
        <dbReference type="Proteomes" id="UP000332933"/>
    </source>
</evidence>
<dbReference type="GO" id="GO:0046872">
    <property type="term" value="F:metal ion binding"/>
    <property type="evidence" value="ECO:0007669"/>
    <property type="project" value="UniProtKB-KW"/>
</dbReference>
<comment type="catalytic activity">
    <reaction evidence="5">
        <text>a 3-demethylubiquinol + S-adenosyl-L-methionine = a ubiquinol + S-adenosyl-L-homocysteine + H(+)</text>
        <dbReference type="Rhea" id="RHEA:44380"/>
        <dbReference type="Rhea" id="RHEA-COMP:9566"/>
        <dbReference type="Rhea" id="RHEA-COMP:10914"/>
        <dbReference type="ChEBI" id="CHEBI:15378"/>
        <dbReference type="ChEBI" id="CHEBI:17976"/>
        <dbReference type="ChEBI" id="CHEBI:57856"/>
        <dbReference type="ChEBI" id="CHEBI:59789"/>
        <dbReference type="ChEBI" id="CHEBI:84422"/>
        <dbReference type="EC" id="2.1.1.64"/>
    </reaction>
</comment>
<protein>
    <recommendedName>
        <fullName evidence="5">Ubiquinone biosynthesis O-methyltransferase, mitochondrial</fullName>
    </recommendedName>
    <alternativeName>
        <fullName evidence="5">3-demethylubiquinol 3-O-methyltransferase</fullName>
        <ecNumber evidence="5">2.1.1.64</ecNumber>
    </alternativeName>
    <alternativeName>
        <fullName evidence="5">3-demethylubiquinone 3-O-methyltransferase</fullName>
        <ecNumber evidence="5">2.1.1.-</ecNumber>
    </alternativeName>
    <alternativeName>
        <fullName evidence="5">Polyprenyldihydroxybenzoate methyltransferase</fullName>
        <ecNumber evidence="5">2.1.1.114</ecNumber>
    </alternativeName>
</protein>
<dbReference type="PANTHER" id="PTHR43464:SF19">
    <property type="entry name" value="UBIQUINONE BIOSYNTHESIS O-METHYLTRANSFERASE, MITOCHONDRIAL"/>
    <property type="match status" value="1"/>
</dbReference>
<evidence type="ECO:0000259" key="6">
    <source>
        <dbReference type="Pfam" id="PF08241"/>
    </source>
</evidence>
<evidence type="ECO:0000256" key="3">
    <source>
        <dbReference type="ARBA" id="ARBA00022688"/>
    </source>
</evidence>
<evidence type="ECO:0000313" key="7">
    <source>
        <dbReference type="EMBL" id="KAF0685149.1"/>
    </source>
</evidence>
<keyword evidence="5" id="KW-0999">Mitochondrion inner membrane</keyword>
<dbReference type="SUPFAM" id="SSF53335">
    <property type="entry name" value="S-adenosyl-L-methionine-dependent methyltransferases"/>
    <property type="match status" value="1"/>
</dbReference>
<dbReference type="EC" id="2.1.1.-" evidence="5"/>
<dbReference type="InterPro" id="IPR013216">
    <property type="entry name" value="Methyltransf_11"/>
</dbReference>
<dbReference type="GO" id="GO:0010420">
    <property type="term" value="F:polyprenyldihydroxybenzoate methyltransferase activity"/>
    <property type="evidence" value="ECO:0007669"/>
    <property type="project" value="UniProtKB-UniRule"/>
</dbReference>
<feature type="binding site" evidence="5">
    <location>
        <position position="146"/>
    </location>
    <ligand>
        <name>Mg(2+)</name>
        <dbReference type="ChEBI" id="CHEBI:18420"/>
    </ligand>
</feature>
<keyword evidence="5" id="KW-0472">Membrane</keyword>
<dbReference type="InterPro" id="IPR029063">
    <property type="entry name" value="SAM-dependent_MTases_sf"/>
</dbReference>
<sequence length="258" mass="28134">MRRFSTTVNAKEVSKFTRAANDWWKPTSNTGVGLLHQLNPTRVAYIRKQAMAHFQKDAQLDAAWPLKGLRTVDVGCGGGILSESLARLGADVTGVDPGQANIDTATAHAREDHETDGIRYLCTTADELATQNESFDVVCSLEVVEHVDDVAGFVRTLTQLVRPGGILFMSTINRTALSYLTTIVAVEQVLQLVPQGTHDWHKYLHPHELTALIQQSGTNMTVKDVSGIVGDPFVTGWKISHACTDINYILVATKPPSA</sequence>
<dbReference type="NCBIfam" id="TIGR01983">
    <property type="entry name" value="UbiG"/>
    <property type="match status" value="1"/>
</dbReference>
<dbReference type="AlphaFoldDB" id="A0A485LLU7"/>
<evidence type="ECO:0000256" key="5">
    <source>
        <dbReference type="HAMAP-Rule" id="MF_03190"/>
    </source>
</evidence>
<dbReference type="InterPro" id="IPR010233">
    <property type="entry name" value="UbiG_MeTrfase"/>
</dbReference>
<keyword evidence="4 5" id="KW-0949">S-adenosyl-L-methionine</keyword>
<evidence type="ECO:0000313" key="8">
    <source>
        <dbReference type="EMBL" id="VFT99570.1"/>
    </source>
</evidence>
<dbReference type="EMBL" id="CAADRA010007243">
    <property type="protein sequence ID" value="VFT99570.1"/>
    <property type="molecule type" value="Genomic_DNA"/>
</dbReference>
<dbReference type="OrthoDB" id="3265906at2759"/>
<feature type="domain" description="Methyltransferase type 11" evidence="6">
    <location>
        <begin position="72"/>
        <end position="168"/>
    </location>
</feature>
<keyword evidence="9" id="KW-1185">Reference proteome</keyword>
<dbReference type="GO" id="GO:0032259">
    <property type="term" value="P:methylation"/>
    <property type="evidence" value="ECO:0007669"/>
    <property type="project" value="UniProtKB-KW"/>
</dbReference>
<dbReference type="Proteomes" id="UP000332933">
    <property type="component" value="Unassembled WGS sequence"/>
</dbReference>
<evidence type="ECO:0000256" key="2">
    <source>
        <dbReference type="ARBA" id="ARBA00022679"/>
    </source>
</evidence>
<keyword evidence="5" id="KW-0479">Metal-binding</keyword>
<comment type="function">
    <text evidence="5">O-methyltransferase required for two non-consecutive steps during ubiquinone biosynthesis. Catalyzes the 2 O-methylation of 3,4-dihydroxy-5-(all-trans-polyprenyl)benzoic acid into 4-hydroxy-3-methoxy-5-(all-trans-polyprenyl)benzoic acid. Also catalyzes the last step of ubiquinone biosynthesis by mediating methylation of 3-demethylubiquinone into ubiquinone. Also able to mediate the methylation of 3-demethylubiquinol into ubiquinol.</text>
</comment>
<comment type="catalytic activity">
    <reaction evidence="5">
        <text>a 3-demethylubiquinone + S-adenosyl-L-methionine = a ubiquinone + S-adenosyl-L-homocysteine</text>
        <dbReference type="Rhea" id="RHEA:81215"/>
        <dbReference type="Rhea" id="RHEA-COMP:9565"/>
        <dbReference type="Rhea" id="RHEA-COMP:19654"/>
        <dbReference type="ChEBI" id="CHEBI:16389"/>
        <dbReference type="ChEBI" id="CHEBI:57856"/>
        <dbReference type="ChEBI" id="CHEBI:59789"/>
        <dbReference type="ChEBI" id="CHEBI:231825"/>
    </reaction>
</comment>
<feature type="binding site" evidence="5">
    <location>
        <position position="42"/>
    </location>
    <ligand>
        <name>S-adenosyl-L-methionine</name>
        <dbReference type="ChEBI" id="CHEBI:59789"/>
    </ligand>
</feature>
<comment type="subunit">
    <text evidence="5">Component of a multi-subunit COQ enzyme complex.</text>
</comment>
<dbReference type="Pfam" id="PF08241">
    <property type="entry name" value="Methyltransf_11"/>
    <property type="match status" value="1"/>
</dbReference>
<dbReference type="EC" id="2.1.1.114" evidence="5"/>
<proteinExistence type="inferred from homology"/>
<keyword evidence="3 5" id="KW-0831">Ubiquinone biosynthesis</keyword>
<dbReference type="EC" id="2.1.1.64" evidence="5"/>
<feature type="binding site" evidence="5">
    <location>
        <position position="145"/>
    </location>
    <ligand>
        <name>Mg(2+)</name>
        <dbReference type="ChEBI" id="CHEBI:18420"/>
    </ligand>
</feature>
<dbReference type="GO" id="GO:0061542">
    <property type="term" value="F:3-demethylubiquinol 3-O-methyltransferase activity"/>
    <property type="evidence" value="ECO:0007669"/>
    <property type="project" value="UniProtKB-UniRule"/>
</dbReference>
<comment type="cofactor">
    <cofactor evidence="5">
        <name>Mg(2+)</name>
        <dbReference type="ChEBI" id="CHEBI:18420"/>
    </cofactor>
</comment>
<feature type="binding site" evidence="5">
    <location>
        <position position="75"/>
    </location>
    <ligand>
        <name>S-adenosyl-L-methionine</name>
        <dbReference type="ChEBI" id="CHEBI:59789"/>
    </ligand>
</feature>
<dbReference type="GO" id="GO:0031314">
    <property type="term" value="C:extrinsic component of mitochondrial inner membrane"/>
    <property type="evidence" value="ECO:0007669"/>
    <property type="project" value="UniProtKB-UniRule"/>
</dbReference>
<comment type="subcellular location">
    <subcellularLocation>
        <location evidence="5">Mitochondrion inner membrane</location>
        <topology evidence="5">Peripheral membrane protein</topology>
        <orientation evidence="5">Matrix side</orientation>
    </subcellularLocation>
</comment>
<keyword evidence="5" id="KW-0496">Mitochondrion</keyword>
<dbReference type="PANTHER" id="PTHR43464">
    <property type="entry name" value="METHYLTRANSFERASE"/>
    <property type="match status" value="1"/>
</dbReference>
<dbReference type="EMBL" id="VJMH01007217">
    <property type="protein sequence ID" value="KAF0685149.1"/>
    <property type="molecule type" value="Genomic_DNA"/>
</dbReference>
<feature type="binding site" evidence="5">
    <location>
        <position position="142"/>
    </location>
    <ligand>
        <name>Mg(2+)</name>
        <dbReference type="ChEBI" id="CHEBI:18420"/>
    </ligand>
</feature>
<gene>
    <name evidence="8" type="primary">Aste57867_22920</name>
    <name evidence="7" type="ORF">As57867_022849</name>
    <name evidence="8" type="ORF">ASTE57867_22920</name>
</gene>
<evidence type="ECO:0000256" key="1">
    <source>
        <dbReference type="ARBA" id="ARBA00022603"/>
    </source>
</evidence>
<reference evidence="8 9" key="1">
    <citation type="submission" date="2019-03" db="EMBL/GenBank/DDBJ databases">
        <authorList>
            <person name="Gaulin E."/>
            <person name="Dumas B."/>
        </authorList>
    </citation>
    <scope>NUCLEOTIDE SEQUENCE [LARGE SCALE GENOMIC DNA]</scope>
    <source>
        <strain evidence="8">CBS 568.67</strain>
    </source>
</reference>
<feature type="binding site" evidence="5">
    <location>
        <position position="96"/>
    </location>
    <ligand>
        <name>S-adenosyl-L-methionine</name>
        <dbReference type="ChEBI" id="CHEBI:59789"/>
    </ligand>
</feature>
<reference evidence="7" key="2">
    <citation type="submission" date="2019-06" db="EMBL/GenBank/DDBJ databases">
        <title>Genomics analysis of Aphanomyces spp. identifies a new class of oomycete effector associated with host adaptation.</title>
        <authorList>
            <person name="Gaulin E."/>
        </authorList>
    </citation>
    <scope>NUCLEOTIDE SEQUENCE</scope>
    <source>
        <strain evidence="7">CBS 578.67</strain>
    </source>
</reference>
<dbReference type="UniPathway" id="UPA00232"/>
<dbReference type="HAMAP" id="MF_00472">
    <property type="entry name" value="UbiG"/>
    <property type="match status" value="1"/>
</dbReference>
<comment type="similarity">
    <text evidence="5">Belongs to the class I-like SAM-binding methyltransferase superfamily. UbiG/COQ3 family.</text>
</comment>
<feature type="binding site" evidence="5">
    <location>
        <position position="141"/>
    </location>
    <ligand>
        <name>S-adenosyl-L-methionine</name>
        <dbReference type="ChEBI" id="CHEBI:59789"/>
    </ligand>
</feature>
<dbReference type="CDD" id="cd02440">
    <property type="entry name" value="AdoMet_MTases"/>
    <property type="match status" value="1"/>
</dbReference>